<evidence type="ECO:0000313" key="1">
    <source>
        <dbReference type="EMBL" id="SKB35647.1"/>
    </source>
</evidence>
<proteinExistence type="predicted"/>
<reference evidence="2" key="1">
    <citation type="submission" date="2017-02" db="EMBL/GenBank/DDBJ databases">
        <authorList>
            <person name="Varghese N."/>
            <person name="Submissions S."/>
        </authorList>
    </citation>
    <scope>NUCLEOTIDE SEQUENCE [LARGE SCALE GENOMIC DNA]</scope>
    <source>
        <strain evidence="2">ATCC 35199</strain>
    </source>
</reference>
<evidence type="ECO:0000313" key="2">
    <source>
        <dbReference type="Proteomes" id="UP000243406"/>
    </source>
</evidence>
<sequence length="72" mass="8212">MHIPENIKNAIRKAGKYNAMAAKNNAIAKAWVEKQILDEEKYLDIWVDAIEITTDGSEELIKFLENDCNGFD</sequence>
<dbReference type="RefSeq" id="WP_079588940.1">
    <property type="nucleotide sequence ID" value="NZ_FUYN01000002.1"/>
</dbReference>
<keyword evidence="2" id="KW-1185">Reference proteome</keyword>
<accession>A0A1T5ALG7</accession>
<name>A0A1T5ALG7_9FIRM</name>
<protein>
    <submittedName>
        <fullName evidence="1">Uncharacterized protein</fullName>
    </submittedName>
</protein>
<dbReference type="EMBL" id="FUYN01000002">
    <property type="protein sequence ID" value="SKB35647.1"/>
    <property type="molecule type" value="Genomic_DNA"/>
</dbReference>
<gene>
    <name evidence="1" type="ORF">SAMN02745120_0998</name>
</gene>
<organism evidence="1 2">
    <name type="scientific">Acetoanaerobium noterae</name>
    <dbReference type="NCBI Taxonomy" id="745369"/>
    <lineage>
        <taxon>Bacteria</taxon>
        <taxon>Bacillati</taxon>
        <taxon>Bacillota</taxon>
        <taxon>Clostridia</taxon>
        <taxon>Peptostreptococcales</taxon>
        <taxon>Filifactoraceae</taxon>
        <taxon>Acetoanaerobium</taxon>
    </lineage>
</organism>
<dbReference type="Proteomes" id="UP000243406">
    <property type="component" value="Unassembled WGS sequence"/>
</dbReference>
<dbReference type="AlphaFoldDB" id="A0A1T5ALG7"/>